<organism evidence="2">
    <name type="scientific">Zea mays</name>
    <name type="common">Maize</name>
    <dbReference type="NCBI Taxonomy" id="4577"/>
    <lineage>
        <taxon>Eukaryota</taxon>
        <taxon>Viridiplantae</taxon>
        <taxon>Streptophyta</taxon>
        <taxon>Embryophyta</taxon>
        <taxon>Tracheophyta</taxon>
        <taxon>Spermatophyta</taxon>
        <taxon>Magnoliopsida</taxon>
        <taxon>Liliopsida</taxon>
        <taxon>Poales</taxon>
        <taxon>Poaceae</taxon>
        <taxon>PACMAD clade</taxon>
        <taxon>Panicoideae</taxon>
        <taxon>Andropogonodae</taxon>
        <taxon>Andropogoneae</taxon>
        <taxon>Tripsacinae</taxon>
        <taxon>Zea</taxon>
    </lineage>
</organism>
<reference evidence="2" key="1">
    <citation type="submission" date="2015-12" db="EMBL/GenBank/DDBJ databases">
        <title>Update maize B73 reference genome by single molecule sequencing technologies.</title>
        <authorList>
            <consortium name="Maize Genome Sequencing Project"/>
            <person name="Ware D."/>
        </authorList>
    </citation>
    <scope>NUCLEOTIDE SEQUENCE [LARGE SCALE GENOMIC DNA]</scope>
    <source>
        <tissue evidence="2">Seedling</tissue>
    </source>
</reference>
<name>A0A1D6MPU2_MAIZE</name>
<sequence length="160" mass="16953">MVVGLRTLGDPMAAARDCCCTPGWASEMAPSVTSRAGEIRDEGAASDGLYDEVEIDGGARQPNKQEGTLARGQQGRANAMSLDDGARCSLVKRTPAPGNQQFGRPRGERAWEVEQEESTTVAGLLPMPERSSDSRRRAEIMSRRTTASAQARGGSCVAVA</sequence>
<dbReference type="AlphaFoldDB" id="A0A1D6MPU2"/>
<dbReference type="ExpressionAtlas" id="A0A1D6MPU2">
    <property type="expression patterns" value="baseline"/>
</dbReference>
<evidence type="ECO:0000256" key="1">
    <source>
        <dbReference type="SAM" id="MobiDB-lite"/>
    </source>
</evidence>
<evidence type="ECO:0000313" key="2">
    <source>
        <dbReference type="EMBL" id="ONM31046.1"/>
    </source>
</evidence>
<gene>
    <name evidence="2" type="ORF">ZEAMMB73_Zm00001d040300</name>
</gene>
<accession>A0A1D6MPU2</accession>
<feature type="region of interest" description="Disordered" evidence="1">
    <location>
        <begin position="57"/>
        <end position="76"/>
    </location>
</feature>
<protein>
    <submittedName>
        <fullName evidence="2">Uncharacterized protein</fullName>
    </submittedName>
</protein>
<dbReference type="PaxDb" id="4577-GRMZM5G879193_P01"/>
<feature type="region of interest" description="Disordered" evidence="1">
    <location>
        <begin position="92"/>
        <end position="160"/>
    </location>
</feature>
<dbReference type="InParanoid" id="A0A1D6MPU2"/>
<dbReference type="EMBL" id="CM007649">
    <property type="protein sequence ID" value="ONM31046.1"/>
    <property type="molecule type" value="Genomic_DNA"/>
</dbReference>
<feature type="compositionally biased region" description="Basic and acidic residues" evidence="1">
    <location>
        <begin position="130"/>
        <end position="142"/>
    </location>
</feature>
<proteinExistence type="predicted"/>